<dbReference type="AlphaFoldDB" id="A0A1N6WBS4"/>
<keyword evidence="5" id="KW-1185">Reference proteome</keyword>
<dbReference type="Gene3D" id="3.40.30.10">
    <property type="entry name" value="Glutaredoxin"/>
    <property type="match status" value="1"/>
</dbReference>
<protein>
    <submittedName>
        <fullName evidence="4">NADH-quinone oxidoreductase subunit E</fullName>
    </submittedName>
</protein>
<dbReference type="Proteomes" id="UP000186400">
    <property type="component" value="Unassembled WGS sequence"/>
</dbReference>
<keyword evidence="1" id="KW-0479">Metal-binding</keyword>
<dbReference type="STRING" id="159291.SAMN05920897_11715"/>
<proteinExistence type="predicted"/>
<organism evidence="4 5">
    <name type="scientific">Alkalispirochaeta americana</name>
    <dbReference type="NCBI Taxonomy" id="159291"/>
    <lineage>
        <taxon>Bacteria</taxon>
        <taxon>Pseudomonadati</taxon>
        <taxon>Spirochaetota</taxon>
        <taxon>Spirochaetia</taxon>
        <taxon>Spirochaetales</taxon>
        <taxon>Spirochaetaceae</taxon>
        <taxon>Alkalispirochaeta</taxon>
    </lineage>
</organism>
<dbReference type="Pfam" id="PF01257">
    <property type="entry name" value="2Fe-2S_thioredx"/>
    <property type="match status" value="1"/>
</dbReference>
<dbReference type="InterPro" id="IPR036249">
    <property type="entry name" value="Thioredoxin-like_sf"/>
</dbReference>
<accession>A0A1N6WBS4</accession>
<dbReference type="GO" id="GO:0046872">
    <property type="term" value="F:metal ion binding"/>
    <property type="evidence" value="ECO:0007669"/>
    <property type="project" value="UniProtKB-KW"/>
</dbReference>
<reference evidence="4 5" key="1">
    <citation type="submission" date="2017-01" db="EMBL/GenBank/DDBJ databases">
        <authorList>
            <person name="Mah S.A."/>
            <person name="Swanson W.J."/>
            <person name="Moy G.W."/>
            <person name="Vacquier V.D."/>
        </authorList>
    </citation>
    <scope>NUCLEOTIDE SEQUENCE [LARGE SCALE GENOMIC DNA]</scope>
    <source>
        <strain evidence="4 5">ASpG1</strain>
    </source>
</reference>
<dbReference type="EMBL" id="FTMS01000017">
    <property type="protein sequence ID" value="SIQ87601.1"/>
    <property type="molecule type" value="Genomic_DNA"/>
</dbReference>
<evidence type="ECO:0000256" key="1">
    <source>
        <dbReference type="ARBA" id="ARBA00022723"/>
    </source>
</evidence>
<dbReference type="SUPFAM" id="SSF52833">
    <property type="entry name" value="Thioredoxin-like"/>
    <property type="match status" value="1"/>
</dbReference>
<evidence type="ECO:0000256" key="3">
    <source>
        <dbReference type="ARBA" id="ARBA00023014"/>
    </source>
</evidence>
<evidence type="ECO:0000313" key="4">
    <source>
        <dbReference type="EMBL" id="SIQ87601.1"/>
    </source>
</evidence>
<dbReference type="Gene3D" id="1.10.10.1590">
    <property type="entry name" value="NADH-quinone oxidoreductase subunit E"/>
    <property type="match status" value="1"/>
</dbReference>
<dbReference type="InterPro" id="IPR041921">
    <property type="entry name" value="NuoE_N"/>
</dbReference>
<keyword evidence="2" id="KW-0408">Iron</keyword>
<name>A0A1N6WBS4_9SPIO</name>
<dbReference type="InterPro" id="IPR028431">
    <property type="entry name" value="NADP_DH_HndA-like"/>
</dbReference>
<sequence>MLDVTINEWYYSLTHNRNQSHQLGGAVGTQETVEVQKVSFSDELVAFIEQWKDKRGNLIMILHRIQQELTFLPWEAMRQLSEMIDTPLAKIYGVATFYHYFKLEKPGKNKVAVCMGTACYLKGAGDLIEEFGNLLDIKVNETSDDGLFTLESVRCVGCCGLAPVVMVGDEVYGKLGTDGLPAVVAEYRDGDEKGE</sequence>
<evidence type="ECO:0000256" key="2">
    <source>
        <dbReference type="ARBA" id="ARBA00023004"/>
    </source>
</evidence>
<keyword evidence="3" id="KW-0411">Iron-sulfur</keyword>
<dbReference type="PANTHER" id="PTHR43342:SF2">
    <property type="entry name" value="POTENTIAL NAD-REDUCING HYDROGENASE SUBUNIT"/>
    <property type="match status" value="1"/>
</dbReference>
<dbReference type="GO" id="GO:0051536">
    <property type="term" value="F:iron-sulfur cluster binding"/>
    <property type="evidence" value="ECO:0007669"/>
    <property type="project" value="UniProtKB-KW"/>
</dbReference>
<gene>
    <name evidence="4" type="ORF">SAMN05920897_11715</name>
</gene>
<evidence type="ECO:0000313" key="5">
    <source>
        <dbReference type="Proteomes" id="UP000186400"/>
    </source>
</evidence>
<dbReference type="InterPro" id="IPR042128">
    <property type="entry name" value="NuoE_dom"/>
</dbReference>
<dbReference type="PANTHER" id="PTHR43342">
    <property type="entry name" value="NADH-QUINONE OXIDOREDUCTASE, E SUBUNIT"/>
    <property type="match status" value="1"/>
</dbReference>
<dbReference type="CDD" id="cd03064">
    <property type="entry name" value="TRX_Fd_NuoE"/>
    <property type="match status" value="1"/>
</dbReference>